<dbReference type="AlphaFoldDB" id="A0A7R9MIM8"/>
<keyword evidence="2" id="KW-1185">Reference proteome</keyword>
<gene>
    <name evidence="1" type="ORF">ONB1V03_LOCUS17240</name>
</gene>
<reference evidence="1" key="1">
    <citation type="submission" date="2020-11" db="EMBL/GenBank/DDBJ databases">
        <authorList>
            <person name="Tran Van P."/>
        </authorList>
    </citation>
    <scope>NUCLEOTIDE SEQUENCE</scope>
</reference>
<dbReference type="EMBL" id="OC935790">
    <property type="protein sequence ID" value="CAD7660676.1"/>
    <property type="molecule type" value="Genomic_DNA"/>
</dbReference>
<protein>
    <submittedName>
        <fullName evidence="1">Uncharacterized protein</fullName>
    </submittedName>
</protein>
<evidence type="ECO:0000313" key="1">
    <source>
        <dbReference type="EMBL" id="CAD7660676.1"/>
    </source>
</evidence>
<sequence length="84" mass="9716">MFGLFGKIVFEVNIYNRLYEELYRLGSGGFGEVLTNYGNNIVSNISVNGMKPMCITLKWSCVPIVCRIFFKTIHKYLVDNRKNQ</sequence>
<accession>A0A7R9MIM8</accession>
<organism evidence="1">
    <name type="scientific">Oppiella nova</name>
    <dbReference type="NCBI Taxonomy" id="334625"/>
    <lineage>
        <taxon>Eukaryota</taxon>
        <taxon>Metazoa</taxon>
        <taxon>Ecdysozoa</taxon>
        <taxon>Arthropoda</taxon>
        <taxon>Chelicerata</taxon>
        <taxon>Arachnida</taxon>
        <taxon>Acari</taxon>
        <taxon>Acariformes</taxon>
        <taxon>Sarcoptiformes</taxon>
        <taxon>Oribatida</taxon>
        <taxon>Brachypylina</taxon>
        <taxon>Oppioidea</taxon>
        <taxon>Oppiidae</taxon>
        <taxon>Oppiella</taxon>
    </lineage>
</organism>
<dbReference type="Proteomes" id="UP000728032">
    <property type="component" value="Unassembled WGS sequence"/>
</dbReference>
<name>A0A7R9MIM8_9ACAR</name>
<proteinExistence type="predicted"/>
<evidence type="ECO:0000313" key="2">
    <source>
        <dbReference type="Proteomes" id="UP000728032"/>
    </source>
</evidence>
<dbReference type="EMBL" id="CAJPVJ010020965">
    <property type="protein sequence ID" value="CAG2177813.1"/>
    <property type="molecule type" value="Genomic_DNA"/>
</dbReference>